<dbReference type="RefSeq" id="WP_089970434.1">
    <property type="nucleotide sequence ID" value="NZ_FOCQ01000012.1"/>
</dbReference>
<evidence type="ECO:0000313" key="2">
    <source>
        <dbReference type="Proteomes" id="UP000199695"/>
    </source>
</evidence>
<dbReference type="AlphaFoldDB" id="A0A1H8GWT5"/>
<organism evidence="1 2">
    <name type="scientific">Lihuaxuella thermophila</name>
    <dbReference type="NCBI Taxonomy" id="1173111"/>
    <lineage>
        <taxon>Bacteria</taxon>
        <taxon>Bacillati</taxon>
        <taxon>Bacillota</taxon>
        <taxon>Bacilli</taxon>
        <taxon>Bacillales</taxon>
        <taxon>Thermoactinomycetaceae</taxon>
        <taxon>Lihuaxuella</taxon>
    </lineage>
</organism>
<proteinExistence type="predicted"/>
<gene>
    <name evidence="1" type="ORF">SAMN05444955_112116</name>
</gene>
<accession>A0A1H8GWT5</accession>
<evidence type="ECO:0000313" key="1">
    <source>
        <dbReference type="EMBL" id="SEN48601.1"/>
    </source>
</evidence>
<keyword evidence="2" id="KW-1185">Reference proteome</keyword>
<dbReference type="EMBL" id="FOCQ01000012">
    <property type="protein sequence ID" value="SEN48601.1"/>
    <property type="molecule type" value="Genomic_DNA"/>
</dbReference>
<name>A0A1H8GWT5_9BACL</name>
<sequence length="78" mass="8774">MSQEKTGRYITGGQAVSYVVYTLAKLGYPREKIVEIVKELINTFELKCDVFTSNAGLKGGREDRKHLLPTISNREGVR</sequence>
<reference evidence="1 2" key="1">
    <citation type="submission" date="2016-10" db="EMBL/GenBank/DDBJ databases">
        <authorList>
            <person name="de Groot N.N."/>
        </authorList>
    </citation>
    <scope>NUCLEOTIDE SEQUENCE [LARGE SCALE GENOMIC DNA]</scope>
    <source>
        <strain evidence="1 2">DSM 46701</strain>
    </source>
</reference>
<protein>
    <submittedName>
        <fullName evidence="1">Uncharacterized protein</fullName>
    </submittedName>
</protein>
<dbReference type="STRING" id="1173111.SAMN05444955_112116"/>
<dbReference type="Proteomes" id="UP000199695">
    <property type="component" value="Unassembled WGS sequence"/>
</dbReference>